<evidence type="ECO:0000313" key="2">
    <source>
        <dbReference type="Proteomes" id="UP000299102"/>
    </source>
</evidence>
<sequence>MSLYSDRAIPSPTWLQHKNGEKRHSRRISSSFRCCISSSERVFRCPTSPSSHSSTRFLSFIHLIPSQKAGNALVTPSGLRLYMGRGDHLLSDGSPFLVVVCSSTTKKNVT</sequence>
<name>A0A4C1SU75_EUMVA</name>
<accession>A0A4C1SU75</accession>
<reference evidence="1 2" key="1">
    <citation type="journal article" date="2019" name="Commun. Biol.">
        <title>The bagworm genome reveals a unique fibroin gene that provides high tensile strength.</title>
        <authorList>
            <person name="Kono N."/>
            <person name="Nakamura H."/>
            <person name="Ohtoshi R."/>
            <person name="Tomita M."/>
            <person name="Numata K."/>
            <person name="Arakawa K."/>
        </authorList>
    </citation>
    <scope>NUCLEOTIDE SEQUENCE [LARGE SCALE GENOMIC DNA]</scope>
</reference>
<gene>
    <name evidence="1" type="ORF">EVAR_3700_1</name>
</gene>
<dbReference type="Proteomes" id="UP000299102">
    <property type="component" value="Unassembled WGS sequence"/>
</dbReference>
<proteinExistence type="predicted"/>
<protein>
    <submittedName>
        <fullName evidence="1">Uncharacterized protein</fullName>
    </submittedName>
</protein>
<dbReference type="EMBL" id="BGZK01000015">
    <property type="protein sequence ID" value="GBP04760.1"/>
    <property type="molecule type" value="Genomic_DNA"/>
</dbReference>
<organism evidence="1 2">
    <name type="scientific">Eumeta variegata</name>
    <name type="common">Bagworm moth</name>
    <name type="synonym">Eumeta japonica</name>
    <dbReference type="NCBI Taxonomy" id="151549"/>
    <lineage>
        <taxon>Eukaryota</taxon>
        <taxon>Metazoa</taxon>
        <taxon>Ecdysozoa</taxon>
        <taxon>Arthropoda</taxon>
        <taxon>Hexapoda</taxon>
        <taxon>Insecta</taxon>
        <taxon>Pterygota</taxon>
        <taxon>Neoptera</taxon>
        <taxon>Endopterygota</taxon>
        <taxon>Lepidoptera</taxon>
        <taxon>Glossata</taxon>
        <taxon>Ditrysia</taxon>
        <taxon>Tineoidea</taxon>
        <taxon>Psychidae</taxon>
        <taxon>Oiketicinae</taxon>
        <taxon>Eumeta</taxon>
    </lineage>
</organism>
<dbReference type="AlphaFoldDB" id="A0A4C1SU75"/>
<evidence type="ECO:0000313" key="1">
    <source>
        <dbReference type="EMBL" id="GBP04760.1"/>
    </source>
</evidence>
<keyword evidence="2" id="KW-1185">Reference proteome</keyword>
<comment type="caution">
    <text evidence="1">The sequence shown here is derived from an EMBL/GenBank/DDBJ whole genome shotgun (WGS) entry which is preliminary data.</text>
</comment>